<evidence type="ECO:0000256" key="4">
    <source>
        <dbReference type="ARBA" id="ARBA00022858"/>
    </source>
</evidence>
<dbReference type="Proteomes" id="UP001066276">
    <property type="component" value="Chromosome 11"/>
</dbReference>
<keyword evidence="3" id="KW-0732">Signal</keyword>
<dbReference type="EMBL" id="JANPWB010000015">
    <property type="protein sequence ID" value="KAJ1087317.1"/>
    <property type="molecule type" value="Genomic_DNA"/>
</dbReference>
<dbReference type="GO" id="GO:0007168">
    <property type="term" value="P:receptor guanylyl cyclase signaling pathway"/>
    <property type="evidence" value="ECO:0007669"/>
    <property type="project" value="TreeGrafter"/>
</dbReference>
<dbReference type="GO" id="GO:0005179">
    <property type="term" value="F:hormone activity"/>
    <property type="evidence" value="ECO:0007669"/>
    <property type="project" value="InterPro"/>
</dbReference>
<dbReference type="GO" id="GO:0005576">
    <property type="term" value="C:extracellular region"/>
    <property type="evidence" value="ECO:0007669"/>
    <property type="project" value="UniProtKB-SubCell"/>
</dbReference>
<feature type="region of interest" description="Disordered" evidence="6">
    <location>
        <begin position="56"/>
        <end position="76"/>
    </location>
</feature>
<dbReference type="PRINTS" id="PR00710">
    <property type="entry name" value="NATPEPTIDES"/>
</dbReference>
<evidence type="ECO:0000256" key="2">
    <source>
        <dbReference type="ARBA" id="ARBA00022525"/>
    </source>
</evidence>
<organism evidence="7 8">
    <name type="scientific">Pleurodeles waltl</name>
    <name type="common">Iberian ribbed newt</name>
    <dbReference type="NCBI Taxonomy" id="8319"/>
    <lineage>
        <taxon>Eukaryota</taxon>
        <taxon>Metazoa</taxon>
        <taxon>Chordata</taxon>
        <taxon>Craniata</taxon>
        <taxon>Vertebrata</taxon>
        <taxon>Euteleostomi</taxon>
        <taxon>Amphibia</taxon>
        <taxon>Batrachia</taxon>
        <taxon>Caudata</taxon>
        <taxon>Salamandroidea</taxon>
        <taxon>Salamandridae</taxon>
        <taxon>Pleurodelinae</taxon>
        <taxon>Pleurodeles</taxon>
    </lineage>
</organism>
<dbReference type="AlphaFoldDB" id="A0AAV7LAB8"/>
<evidence type="ECO:0000256" key="6">
    <source>
        <dbReference type="SAM" id="MobiDB-lite"/>
    </source>
</evidence>
<dbReference type="PROSITE" id="PS00263">
    <property type="entry name" value="NATRIURETIC_PEPTIDE"/>
    <property type="match status" value="1"/>
</dbReference>
<evidence type="ECO:0000313" key="8">
    <source>
        <dbReference type="Proteomes" id="UP001066276"/>
    </source>
</evidence>
<feature type="compositionally biased region" description="Basic and acidic residues" evidence="6">
    <location>
        <begin position="63"/>
        <end position="76"/>
    </location>
</feature>
<dbReference type="Pfam" id="PF00212">
    <property type="entry name" value="ANP"/>
    <property type="match status" value="1"/>
</dbReference>
<reference evidence="7" key="1">
    <citation type="journal article" date="2022" name="bioRxiv">
        <title>Sequencing and chromosome-scale assembly of the giantPleurodeles waltlgenome.</title>
        <authorList>
            <person name="Brown T."/>
            <person name="Elewa A."/>
            <person name="Iarovenko S."/>
            <person name="Subramanian E."/>
            <person name="Araus A.J."/>
            <person name="Petzold A."/>
            <person name="Susuki M."/>
            <person name="Suzuki K.-i.T."/>
            <person name="Hayashi T."/>
            <person name="Toyoda A."/>
            <person name="Oliveira C."/>
            <person name="Osipova E."/>
            <person name="Leigh N.D."/>
            <person name="Simon A."/>
            <person name="Yun M.H."/>
        </authorList>
    </citation>
    <scope>NUCLEOTIDE SEQUENCE</scope>
    <source>
        <strain evidence="7">20211129_DDA</strain>
        <tissue evidence="7">Liver</tissue>
    </source>
</reference>
<comment type="subcellular location">
    <subcellularLocation>
        <location evidence="1 5">Secreted</location>
    </subcellularLocation>
</comment>
<dbReference type="InterPro" id="IPR000663">
    <property type="entry name" value="Natr_peptide"/>
</dbReference>
<keyword evidence="4 5" id="KW-0838">Vasoactive</keyword>
<dbReference type="InterPro" id="IPR030480">
    <property type="entry name" value="Natr_peptide_CS"/>
</dbReference>
<evidence type="ECO:0000256" key="5">
    <source>
        <dbReference type="RuleBase" id="RU003686"/>
    </source>
</evidence>
<dbReference type="GO" id="GO:0097746">
    <property type="term" value="P:blood vessel diameter maintenance"/>
    <property type="evidence" value="ECO:0007669"/>
    <property type="project" value="UniProtKB-KW"/>
</dbReference>
<dbReference type="PANTHER" id="PTHR12167">
    <property type="entry name" value="C-TYPE NATRIURETIC PEPTIDE"/>
    <property type="match status" value="1"/>
</dbReference>
<dbReference type="InterPro" id="IPR002406">
    <property type="entry name" value="C_natriurtcpep"/>
</dbReference>
<sequence length="132" mass="14074">MTCPAATTGPTGRLEAVPVSTSAVESARWPATAATRPPPGCSSSLRTLLGDELSEFLGSGESGPDRGPKDAKSRSRLLRDLRMDTRSRAAWTRLLNDYPNPRKYKGIHKKGLSKGCFGLKLDRIGAMSGLGC</sequence>
<keyword evidence="8" id="KW-1185">Reference proteome</keyword>
<evidence type="ECO:0000313" key="7">
    <source>
        <dbReference type="EMBL" id="KAJ1087317.1"/>
    </source>
</evidence>
<comment type="caution">
    <text evidence="7">The sequence shown here is derived from an EMBL/GenBank/DDBJ whole genome shotgun (WGS) entry which is preliminary data.</text>
</comment>
<dbReference type="SMART" id="SM00183">
    <property type="entry name" value="NAT_PEP"/>
    <property type="match status" value="1"/>
</dbReference>
<gene>
    <name evidence="7" type="ORF">NDU88_000497</name>
</gene>
<keyword evidence="2" id="KW-0964">Secreted</keyword>
<evidence type="ECO:0000256" key="3">
    <source>
        <dbReference type="ARBA" id="ARBA00022729"/>
    </source>
</evidence>
<dbReference type="GO" id="GO:0006182">
    <property type="term" value="P:cGMP biosynthetic process"/>
    <property type="evidence" value="ECO:0007669"/>
    <property type="project" value="TreeGrafter"/>
</dbReference>
<comment type="similarity">
    <text evidence="5">Belongs to the natriuretic peptide family.</text>
</comment>
<dbReference type="PRINTS" id="PR00713">
    <property type="entry name" value="CNATPEPTIDE"/>
</dbReference>
<dbReference type="PANTHER" id="PTHR12167:SF2">
    <property type="entry name" value="C-TYPE NATRIURETIC PEPTIDE"/>
    <property type="match status" value="1"/>
</dbReference>
<protein>
    <recommendedName>
        <fullName evidence="9">C-type natriuretic peptide</fullName>
    </recommendedName>
</protein>
<accession>A0AAV7LAB8</accession>
<evidence type="ECO:0000256" key="1">
    <source>
        <dbReference type="ARBA" id="ARBA00004613"/>
    </source>
</evidence>
<name>A0AAV7LAB8_PLEWA</name>
<evidence type="ECO:0008006" key="9">
    <source>
        <dbReference type="Google" id="ProtNLM"/>
    </source>
</evidence>
<proteinExistence type="inferred from homology"/>